<dbReference type="RefSeq" id="WP_133119033.1">
    <property type="nucleotide sequence ID" value="NZ_BLKS01000001.1"/>
</dbReference>
<feature type="region of interest" description="Disordered" evidence="1">
    <location>
        <begin position="89"/>
        <end position="108"/>
    </location>
</feature>
<dbReference type="Proteomes" id="UP000465302">
    <property type="component" value="Unassembled WGS sequence"/>
</dbReference>
<dbReference type="OrthoDB" id="4632325at2"/>
<evidence type="ECO:0000256" key="1">
    <source>
        <dbReference type="SAM" id="MobiDB-lite"/>
    </source>
</evidence>
<keyword evidence="2" id="KW-0732">Signal</keyword>
<proteinExistence type="predicted"/>
<dbReference type="AlphaFoldDB" id="A0A7I9VZD5"/>
<evidence type="ECO:0008006" key="5">
    <source>
        <dbReference type="Google" id="ProtNLM"/>
    </source>
</evidence>
<dbReference type="EMBL" id="BLKS01000001">
    <property type="protein sequence ID" value="GFG50408.1"/>
    <property type="molecule type" value="Genomic_DNA"/>
</dbReference>
<evidence type="ECO:0000256" key="2">
    <source>
        <dbReference type="SAM" id="SignalP"/>
    </source>
</evidence>
<organism evidence="3 4">
    <name type="scientific">Mycolicibacterium agri</name>
    <name type="common">Mycobacterium agri</name>
    <dbReference type="NCBI Taxonomy" id="36811"/>
    <lineage>
        <taxon>Bacteria</taxon>
        <taxon>Bacillati</taxon>
        <taxon>Actinomycetota</taxon>
        <taxon>Actinomycetes</taxon>
        <taxon>Mycobacteriales</taxon>
        <taxon>Mycobacteriaceae</taxon>
        <taxon>Mycolicibacterium</taxon>
    </lineage>
</organism>
<dbReference type="PROSITE" id="PS51318">
    <property type="entry name" value="TAT"/>
    <property type="match status" value="1"/>
</dbReference>
<evidence type="ECO:0000313" key="3">
    <source>
        <dbReference type="EMBL" id="GFG50408.1"/>
    </source>
</evidence>
<gene>
    <name evidence="3" type="ORF">MAGR_18490</name>
</gene>
<accession>A0A7I9VZD5</accession>
<reference evidence="3 4" key="1">
    <citation type="journal article" date="2019" name="Emerg. Microbes Infect.">
        <title>Comprehensive subspecies identification of 175 nontuberculous mycobacteria species based on 7547 genomic profiles.</title>
        <authorList>
            <person name="Matsumoto Y."/>
            <person name="Kinjo T."/>
            <person name="Motooka D."/>
            <person name="Nabeya D."/>
            <person name="Jung N."/>
            <person name="Uechi K."/>
            <person name="Horii T."/>
            <person name="Iida T."/>
            <person name="Fujita J."/>
            <person name="Nakamura S."/>
        </authorList>
    </citation>
    <scope>NUCLEOTIDE SEQUENCE [LARGE SCALE GENOMIC DNA]</scope>
    <source>
        <strain evidence="3 4">JCM 6377</strain>
    </source>
</reference>
<sequence>MSAHTSRRGIVGFTTAVLVSGGLGLAGPAQAGPPLPPHTWCPGNPMMYSRYDLSSGPGLGYEWDMTVCHTWYWVNGTGNVPYQGRLPSDVWDGPGGPPPKQDSCDFCW</sequence>
<dbReference type="InterPro" id="IPR006311">
    <property type="entry name" value="TAT_signal"/>
</dbReference>
<evidence type="ECO:0000313" key="4">
    <source>
        <dbReference type="Proteomes" id="UP000465302"/>
    </source>
</evidence>
<feature type="signal peptide" evidence="2">
    <location>
        <begin position="1"/>
        <end position="31"/>
    </location>
</feature>
<protein>
    <recommendedName>
        <fullName evidence="5">Secreted protein</fullName>
    </recommendedName>
</protein>
<name>A0A7I9VZD5_MYCAG</name>
<feature type="chain" id="PRO_5029576562" description="Secreted protein" evidence="2">
    <location>
        <begin position="32"/>
        <end position="108"/>
    </location>
</feature>
<comment type="caution">
    <text evidence="3">The sequence shown here is derived from an EMBL/GenBank/DDBJ whole genome shotgun (WGS) entry which is preliminary data.</text>
</comment>